<gene>
    <name evidence="1" type="ORF">AKG95_19180</name>
</gene>
<evidence type="ECO:0000313" key="1">
    <source>
        <dbReference type="EMBL" id="OHV95580.1"/>
    </source>
</evidence>
<evidence type="ECO:0000313" key="2">
    <source>
        <dbReference type="Proteomes" id="UP000179840"/>
    </source>
</evidence>
<dbReference type="NCBIfam" id="NF033450">
    <property type="entry name" value="BREX_PglZ_1_B"/>
    <property type="match status" value="1"/>
</dbReference>
<dbReference type="EMBL" id="LFKP01000010">
    <property type="protein sequence ID" value="OHV95580.1"/>
    <property type="molecule type" value="Genomic_DNA"/>
</dbReference>
<reference evidence="1 2" key="1">
    <citation type="submission" date="2015-06" db="EMBL/GenBank/DDBJ databases">
        <title>Draft genome sequencing of a biphenyl-degrading bacterium, Janthinobacterium lividum MEG1.</title>
        <authorList>
            <person name="Shimodaira J."/>
            <person name="Hatta T."/>
        </authorList>
    </citation>
    <scope>NUCLEOTIDE SEQUENCE [LARGE SCALE GENOMIC DNA]</scope>
    <source>
        <strain evidence="1 2">MEG1</strain>
    </source>
</reference>
<proteinExistence type="predicted"/>
<name>A0A1S1U574_9BURK</name>
<dbReference type="Proteomes" id="UP000179840">
    <property type="component" value="Unassembled WGS sequence"/>
</dbReference>
<dbReference type="AlphaFoldDB" id="A0A1S1U574"/>
<dbReference type="SUPFAM" id="SSF53649">
    <property type="entry name" value="Alkaline phosphatase-like"/>
    <property type="match status" value="1"/>
</dbReference>
<protein>
    <recommendedName>
        <fullName evidence="3">BREX-1 system phosphatase PglZ type B</fullName>
    </recommendedName>
</protein>
<organism evidence="1 2">
    <name type="scientific">Janthinobacterium lividum</name>
    <dbReference type="NCBI Taxonomy" id="29581"/>
    <lineage>
        <taxon>Bacteria</taxon>
        <taxon>Pseudomonadati</taxon>
        <taxon>Pseudomonadota</taxon>
        <taxon>Betaproteobacteria</taxon>
        <taxon>Burkholderiales</taxon>
        <taxon>Oxalobacteraceae</taxon>
        <taxon>Janthinobacterium</taxon>
    </lineage>
</organism>
<comment type="caution">
    <text evidence="1">The sequence shown here is derived from an EMBL/GenBank/DDBJ whole genome shotgun (WGS) entry which is preliminary data.</text>
</comment>
<sequence>MLAYVAGALRSASKVNRTLMVPPAAILWTDAERQWEGVIPNLTKLLPELFRLGTYSPEDRQGPSIWLKCAVAGKLNLSLPNGVVPIVYLPGIARADLRAIEDCPRDLQPLAELQFRGSFWSQTNAKDWTLNALLSSRSGGLGCDVAQDKATQVALKRALDAGVLLECSLEELRSHPINAAWFDALLAPNPARDILYWLNAPQEAQAQWAGGRWDIFISRCKKDFNFEPQSEGVHTAAEKLAARAGAWSVIWELYRDSYTSFPNIAEQLAGVQPPALKGLFDDINDLAGYPRANEDAEDALRNKLFACGAMASALARSTLLDAEKEHASRRDWLWARVERAPLARALQHLAQVATMSEHIPGGPTVELMAARYIECGWQVDAGAVKALAAVRSKVDTDAVGAALRAVYLPWLEDTAHRFQELLKGEGQLSHDLPKVPKDTDGLCTVFVDGLRYDVAMMLKERLGVVGEVTSSSAWTSIPSVTASGKAWVSPVAHAISGKTDDEDFQPSVAVDGKPLTTYNLRKLLADHGWQVLSKHETGDISGRAWVECGDLDHYGHEHGLRLARDMDSQLRQIIERLMELKEAGWRRFRIVTDHGWLLMPSGLPKSALSKFEAQTRWGRCAVLKDSSHGTALTFGWDWCKDVQIAFAPGISNFIAGAEYAHGGLTLQECLVPVLDVQVEASVNSPFKSSASVSIERVMWKGLRCAVEVAPDQVGLSVDIRTKATQSDTSLVAKVKPIEGGKVSVVVVNEDSAGAAAVIVVLDAAGVIVQRAPTTIGG</sequence>
<dbReference type="InterPro" id="IPR017850">
    <property type="entry name" value="Alkaline_phosphatase_core_sf"/>
</dbReference>
<evidence type="ECO:0008006" key="3">
    <source>
        <dbReference type="Google" id="ProtNLM"/>
    </source>
</evidence>
<accession>A0A1S1U574</accession>